<evidence type="ECO:0000256" key="2">
    <source>
        <dbReference type="SAM" id="MobiDB-lite"/>
    </source>
</evidence>
<gene>
    <name evidence="4" type="ORF">HNR61_000341</name>
</gene>
<dbReference type="InterPro" id="IPR003759">
    <property type="entry name" value="Cbl-bd_cap"/>
</dbReference>
<name>A0A7W3LIM9_ACTNM</name>
<dbReference type="Pfam" id="PF13411">
    <property type="entry name" value="MerR_1"/>
    <property type="match status" value="1"/>
</dbReference>
<dbReference type="SUPFAM" id="SSF46955">
    <property type="entry name" value="Putative DNA-binding domain"/>
    <property type="match status" value="1"/>
</dbReference>
<comment type="caution">
    <text evidence="4">The sequence shown here is derived from an EMBL/GenBank/DDBJ whole genome shotgun (WGS) entry which is preliminary data.</text>
</comment>
<proteinExistence type="predicted"/>
<organism evidence="4 5">
    <name type="scientific">Actinomadura namibiensis</name>
    <dbReference type="NCBI Taxonomy" id="182080"/>
    <lineage>
        <taxon>Bacteria</taxon>
        <taxon>Bacillati</taxon>
        <taxon>Actinomycetota</taxon>
        <taxon>Actinomycetes</taxon>
        <taxon>Streptosporangiales</taxon>
        <taxon>Thermomonosporaceae</taxon>
        <taxon>Actinomadura</taxon>
    </lineage>
</organism>
<dbReference type="EMBL" id="JACJIA010000001">
    <property type="protein sequence ID" value="MBA8948743.1"/>
    <property type="molecule type" value="Genomic_DNA"/>
</dbReference>
<dbReference type="SUPFAM" id="SSF52242">
    <property type="entry name" value="Cobalamin (vitamin B12)-binding domain"/>
    <property type="match status" value="1"/>
</dbReference>
<dbReference type="Gene3D" id="1.10.1240.10">
    <property type="entry name" value="Methionine synthase domain"/>
    <property type="match status" value="1"/>
</dbReference>
<evidence type="ECO:0000313" key="4">
    <source>
        <dbReference type="EMBL" id="MBA8948743.1"/>
    </source>
</evidence>
<evidence type="ECO:0000256" key="1">
    <source>
        <dbReference type="ARBA" id="ARBA00023125"/>
    </source>
</evidence>
<sequence>MSEAEIGGPGLSVGAAARRIGVAASTLRTWERRYGIAPSRHSAGGHRRYDERDLARLVLMNRLIQEGVPPEEAARAALAAGPGELPAPAEPSGPVRGSRGGRLAVPGATPATRALGRAAMAMDAAEIQRIVTGALREHGVERAWQELLAPVLIGIGERHAATGAIIEVEHLLSGCVLGALAGEIALAPPPVTHRPVLLACAPEEQHSLPVHALGAALAREGAAVRVLGARVPYPSLAEAVRGLGPAAVFVWSSMPETGDAAPLGDLPRTRPAARLLLGGPGWIGDPPEGAVRVHSLPRALAEIRAVLAL</sequence>
<keyword evidence="5" id="KW-1185">Reference proteome</keyword>
<feature type="compositionally biased region" description="Low complexity" evidence="2">
    <location>
        <begin position="82"/>
        <end position="97"/>
    </location>
</feature>
<dbReference type="PROSITE" id="PS50937">
    <property type="entry name" value="HTH_MERR_2"/>
    <property type="match status" value="1"/>
</dbReference>
<dbReference type="GO" id="GO:0046872">
    <property type="term" value="F:metal ion binding"/>
    <property type="evidence" value="ECO:0007669"/>
    <property type="project" value="InterPro"/>
</dbReference>
<reference evidence="4 5" key="1">
    <citation type="submission" date="2020-08" db="EMBL/GenBank/DDBJ databases">
        <title>Genomic Encyclopedia of Type Strains, Phase IV (KMG-IV): sequencing the most valuable type-strain genomes for metagenomic binning, comparative biology and taxonomic classification.</title>
        <authorList>
            <person name="Goeker M."/>
        </authorList>
    </citation>
    <scope>NUCLEOTIDE SEQUENCE [LARGE SCALE GENOMIC DNA]</scope>
    <source>
        <strain evidence="4 5">DSM 44197</strain>
    </source>
</reference>
<dbReference type="InterPro" id="IPR047057">
    <property type="entry name" value="MerR_fam"/>
</dbReference>
<dbReference type="GO" id="GO:0031419">
    <property type="term" value="F:cobalamin binding"/>
    <property type="evidence" value="ECO:0007669"/>
    <property type="project" value="InterPro"/>
</dbReference>
<dbReference type="PANTHER" id="PTHR30204">
    <property type="entry name" value="REDOX-CYCLING DRUG-SENSING TRANSCRIPTIONAL ACTIVATOR SOXR"/>
    <property type="match status" value="1"/>
</dbReference>
<protein>
    <submittedName>
        <fullName evidence="4">DNA-binding transcriptional MerR regulator</fullName>
    </submittedName>
</protein>
<dbReference type="InterPro" id="IPR009061">
    <property type="entry name" value="DNA-bd_dom_put_sf"/>
</dbReference>
<dbReference type="GO" id="GO:0003677">
    <property type="term" value="F:DNA binding"/>
    <property type="evidence" value="ECO:0007669"/>
    <property type="project" value="UniProtKB-KW"/>
</dbReference>
<evidence type="ECO:0000259" key="3">
    <source>
        <dbReference type="PROSITE" id="PS50937"/>
    </source>
</evidence>
<dbReference type="AlphaFoldDB" id="A0A7W3LIM9"/>
<dbReference type="Gene3D" id="1.10.1660.10">
    <property type="match status" value="1"/>
</dbReference>
<dbReference type="InterPro" id="IPR036724">
    <property type="entry name" value="Cobalamin-bd_sf"/>
</dbReference>
<dbReference type="Proteomes" id="UP000572680">
    <property type="component" value="Unassembled WGS sequence"/>
</dbReference>
<evidence type="ECO:0000313" key="5">
    <source>
        <dbReference type="Proteomes" id="UP000572680"/>
    </source>
</evidence>
<dbReference type="PANTHER" id="PTHR30204:SF97">
    <property type="entry name" value="MERR FAMILY REGULATORY PROTEIN"/>
    <property type="match status" value="1"/>
</dbReference>
<dbReference type="SMART" id="SM00422">
    <property type="entry name" value="HTH_MERR"/>
    <property type="match status" value="1"/>
</dbReference>
<dbReference type="InterPro" id="IPR000551">
    <property type="entry name" value="MerR-type_HTH_dom"/>
</dbReference>
<dbReference type="GO" id="GO:0003700">
    <property type="term" value="F:DNA-binding transcription factor activity"/>
    <property type="evidence" value="ECO:0007669"/>
    <property type="project" value="InterPro"/>
</dbReference>
<accession>A0A7W3LIM9</accession>
<dbReference type="Gene3D" id="3.40.50.280">
    <property type="entry name" value="Cobalamin-binding domain"/>
    <property type="match status" value="1"/>
</dbReference>
<dbReference type="RefSeq" id="WP_312897715.1">
    <property type="nucleotide sequence ID" value="NZ_JACJIA010000001.1"/>
</dbReference>
<dbReference type="InterPro" id="IPR036594">
    <property type="entry name" value="Meth_synthase_dom"/>
</dbReference>
<feature type="domain" description="HTH merR-type" evidence="3">
    <location>
        <begin position="10"/>
        <end position="79"/>
    </location>
</feature>
<keyword evidence="1 4" id="KW-0238">DNA-binding</keyword>
<dbReference type="Pfam" id="PF02607">
    <property type="entry name" value="B12-binding_2"/>
    <property type="match status" value="1"/>
</dbReference>
<feature type="region of interest" description="Disordered" evidence="2">
    <location>
        <begin position="82"/>
        <end position="107"/>
    </location>
</feature>